<evidence type="ECO:0000313" key="3">
    <source>
        <dbReference type="Proteomes" id="UP000494256"/>
    </source>
</evidence>
<dbReference type="Proteomes" id="UP000494256">
    <property type="component" value="Unassembled WGS sequence"/>
</dbReference>
<evidence type="ECO:0000313" key="2">
    <source>
        <dbReference type="EMBL" id="CAB3231424.1"/>
    </source>
</evidence>
<evidence type="ECO:0000256" key="1">
    <source>
        <dbReference type="SAM" id="SignalP"/>
    </source>
</evidence>
<accession>A0A8S0ZIA2</accession>
<dbReference type="OrthoDB" id="8178672at2759"/>
<reference evidence="2 3" key="1">
    <citation type="submission" date="2020-04" db="EMBL/GenBank/DDBJ databases">
        <authorList>
            <person name="Wallbank WR R."/>
            <person name="Pardo Diaz C."/>
            <person name="Kozak K."/>
            <person name="Martin S."/>
            <person name="Jiggins C."/>
            <person name="Moest M."/>
            <person name="Warren A I."/>
            <person name="Byers J.R.P. K."/>
            <person name="Montejo-Kovacevich G."/>
            <person name="Yen C E."/>
        </authorList>
    </citation>
    <scope>NUCLEOTIDE SEQUENCE [LARGE SCALE GENOMIC DNA]</scope>
</reference>
<gene>
    <name evidence="2" type="ORF">APLA_LOCUS5172</name>
</gene>
<name>A0A8S0ZIA2_ARCPL</name>
<protein>
    <submittedName>
        <fullName evidence="2">Uncharacterized protein</fullName>
    </submittedName>
</protein>
<comment type="caution">
    <text evidence="2">The sequence shown here is derived from an EMBL/GenBank/DDBJ whole genome shotgun (WGS) entry which is preliminary data.</text>
</comment>
<feature type="signal peptide" evidence="1">
    <location>
        <begin position="1"/>
        <end position="26"/>
    </location>
</feature>
<proteinExistence type="predicted"/>
<dbReference type="AlphaFoldDB" id="A0A8S0ZIA2"/>
<organism evidence="2 3">
    <name type="scientific">Arctia plantaginis</name>
    <name type="common">Wood tiger moth</name>
    <name type="synonym">Phalaena plantaginis</name>
    <dbReference type="NCBI Taxonomy" id="874455"/>
    <lineage>
        <taxon>Eukaryota</taxon>
        <taxon>Metazoa</taxon>
        <taxon>Ecdysozoa</taxon>
        <taxon>Arthropoda</taxon>
        <taxon>Hexapoda</taxon>
        <taxon>Insecta</taxon>
        <taxon>Pterygota</taxon>
        <taxon>Neoptera</taxon>
        <taxon>Endopterygota</taxon>
        <taxon>Lepidoptera</taxon>
        <taxon>Glossata</taxon>
        <taxon>Ditrysia</taxon>
        <taxon>Noctuoidea</taxon>
        <taxon>Erebidae</taxon>
        <taxon>Arctiinae</taxon>
        <taxon>Arctia</taxon>
    </lineage>
</organism>
<keyword evidence="1" id="KW-0732">Signal</keyword>
<feature type="chain" id="PRO_5035782453" evidence="1">
    <location>
        <begin position="27"/>
        <end position="217"/>
    </location>
</feature>
<sequence>MLRAFCARCVHVGLLWFVLWLCDVDGLIEIVEEQQCHDNEFRLTCRELDSHIAVLEAWYTSAEDYQFNTTTHESLTIKTENDSELNRVYVYSSPKHNGVYQLSNHSMFENLSSSTVNNTFEFDDFFNETFSNEAIDVSVDIFNVSGCGVPTFARSYASWREGDKRRRHQAREMSINLRAPVTYRVVVVYVTKISDDKPILKDLNHSLKKAHVILNAK</sequence>
<dbReference type="EMBL" id="CADEBD010000288">
    <property type="protein sequence ID" value="CAB3231424.1"/>
    <property type="molecule type" value="Genomic_DNA"/>
</dbReference>